<accession>A0A8X6KCI5</accession>
<name>A0A8X6KCI5_TRICU</name>
<feature type="non-terminal residue" evidence="1">
    <location>
        <position position="1"/>
    </location>
</feature>
<dbReference type="AlphaFoldDB" id="A0A8X6KCI5"/>
<keyword evidence="2" id="KW-1185">Reference proteome</keyword>
<dbReference type="OrthoDB" id="10307384at2759"/>
<dbReference type="Proteomes" id="UP000887116">
    <property type="component" value="Unassembled WGS sequence"/>
</dbReference>
<evidence type="ECO:0000313" key="2">
    <source>
        <dbReference type="Proteomes" id="UP000887116"/>
    </source>
</evidence>
<evidence type="ECO:0000313" key="1">
    <source>
        <dbReference type="EMBL" id="GFQ69606.1"/>
    </source>
</evidence>
<protein>
    <submittedName>
        <fullName evidence="1">Uncharacterized protein</fullName>
    </submittedName>
</protein>
<dbReference type="EMBL" id="BMAO01010809">
    <property type="protein sequence ID" value="GFQ69606.1"/>
    <property type="molecule type" value="Genomic_DNA"/>
</dbReference>
<organism evidence="1 2">
    <name type="scientific">Trichonephila clavata</name>
    <name type="common">Joro spider</name>
    <name type="synonym">Nephila clavata</name>
    <dbReference type="NCBI Taxonomy" id="2740835"/>
    <lineage>
        <taxon>Eukaryota</taxon>
        <taxon>Metazoa</taxon>
        <taxon>Ecdysozoa</taxon>
        <taxon>Arthropoda</taxon>
        <taxon>Chelicerata</taxon>
        <taxon>Arachnida</taxon>
        <taxon>Araneae</taxon>
        <taxon>Araneomorphae</taxon>
        <taxon>Entelegynae</taxon>
        <taxon>Araneoidea</taxon>
        <taxon>Nephilidae</taxon>
        <taxon>Trichonephila</taxon>
    </lineage>
</organism>
<reference evidence="1" key="1">
    <citation type="submission" date="2020-07" db="EMBL/GenBank/DDBJ databases">
        <title>Multicomponent nature underlies the extraordinary mechanical properties of spider dragline silk.</title>
        <authorList>
            <person name="Kono N."/>
            <person name="Nakamura H."/>
            <person name="Mori M."/>
            <person name="Yoshida Y."/>
            <person name="Ohtoshi R."/>
            <person name="Malay A.D."/>
            <person name="Moran D.A.P."/>
            <person name="Tomita M."/>
            <person name="Numata K."/>
            <person name="Arakawa K."/>
        </authorList>
    </citation>
    <scope>NUCLEOTIDE SEQUENCE</scope>
</reference>
<gene>
    <name evidence="1" type="ORF">TNCT_269171</name>
</gene>
<proteinExistence type="predicted"/>
<comment type="caution">
    <text evidence="1">The sequence shown here is derived from an EMBL/GenBank/DDBJ whole genome shotgun (WGS) entry which is preliminary data.</text>
</comment>
<sequence>IYHDRLIIVKKPGNHHYHQDYDHGHIHKLMMNHEQHESLVHDLWHRHPFINGHLDLRKHRGAGLFQNHINNFSRLPTMHWNNRVNFPSPTEAVWLKQFQRSPFDRFRV</sequence>